<evidence type="ECO:0000313" key="5">
    <source>
        <dbReference type="Proteomes" id="UP000541444"/>
    </source>
</evidence>
<sequence length="331" mass="37265">MVISLGFICWGLFVVINKFDFDFDFADALGLGIDFCHYRLPRKDEETTIKRIVRISEEKLVLREWTVLTNVPDIIISTLTLLSDPLPVEIILKSMQMPFGICYLQLVIGDGIGVEGLVGYFYPFFFLPLRGILLASFRIFTWPPTSLNWYLENLFYNVKDLASNEMLNINRTRLPKLSIEIPETTTFAVKLRIKSFRVPELIIEIPKTATVAFLKRTVAEAVTTMLGGGLQVGIVLQGEQVRDENGTLLLTGILHDNKLDSLGFTLQPKPYSSSPLLCDEDPSFLVHRSTPQPLIRYLTTPLDQGPSDAFLNPPVIRVGNLVEGGHDSKIY</sequence>
<protein>
    <recommendedName>
        <fullName evidence="3">Telomere repeat-binding protein 1-6-like ubiquitin-like domain-containing protein</fullName>
    </recommendedName>
</protein>
<keyword evidence="2" id="KW-0732">Signal</keyword>
<evidence type="ECO:0000256" key="2">
    <source>
        <dbReference type="SAM" id="SignalP"/>
    </source>
</evidence>
<gene>
    <name evidence="4" type="ORF">GIB67_000366</name>
</gene>
<feature type="domain" description="Telomere repeat-binding protein 1-6-like ubiquitin-like" evidence="3">
    <location>
        <begin position="189"/>
        <end position="256"/>
    </location>
</feature>
<dbReference type="InterPro" id="IPR031105">
    <property type="entry name" value="TRP_plant"/>
</dbReference>
<keyword evidence="5" id="KW-1185">Reference proteome</keyword>
<dbReference type="InterPro" id="IPR057625">
    <property type="entry name" value="TPR1-6-like_ubiquitin"/>
</dbReference>
<dbReference type="Pfam" id="PF23603">
    <property type="entry name" value="Ubiquitin_TPR1"/>
    <property type="match status" value="1"/>
</dbReference>
<accession>A0A7J7LKI9</accession>
<dbReference type="AlphaFoldDB" id="A0A7J7LKI9"/>
<evidence type="ECO:0000256" key="1">
    <source>
        <dbReference type="ARBA" id="ARBA00023125"/>
    </source>
</evidence>
<dbReference type="GO" id="GO:0043565">
    <property type="term" value="F:sequence-specific DNA binding"/>
    <property type="evidence" value="ECO:0007669"/>
    <property type="project" value="UniProtKB-ARBA"/>
</dbReference>
<dbReference type="Proteomes" id="UP000541444">
    <property type="component" value="Unassembled WGS sequence"/>
</dbReference>
<evidence type="ECO:0000259" key="3">
    <source>
        <dbReference type="Pfam" id="PF23603"/>
    </source>
</evidence>
<dbReference type="PANTHER" id="PTHR21717">
    <property type="entry name" value="TELOMERIC REPEAT BINDING PROTEIN"/>
    <property type="match status" value="1"/>
</dbReference>
<dbReference type="EMBL" id="JACGCM010002218">
    <property type="protein sequence ID" value="KAF6143143.1"/>
    <property type="molecule type" value="Genomic_DNA"/>
</dbReference>
<name>A0A7J7LKI9_9MAGN</name>
<organism evidence="4 5">
    <name type="scientific">Kingdonia uniflora</name>
    <dbReference type="NCBI Taxonomy" id="39325"/>
    <lineage>
        <taxon>Eukaryota</taxon>
        <taxon>Viridiplantae</taxon>
        <taxon>Streptophyta</taxon>
        <taxon>Embryophyta</taxon>
        <taxon>Tracheophyta</taxon>
        <taxon>Spermatophyta</taxon>
        <taxon>Magnoliopsida</taxon>
        <taxon>Ranunculales</taxon>
        <taxon>Circaeasteraceae</taxon>
        <taxon>Kingdonia</taxon>
    </lineage>
</organism>
<feature type="signal peptide" evidence="2">
    <location>
        <begin position="1"/>
        <end position="18"/>
    </location>
</feature>
<proteinExistence type="predicted"/>
<dbReference type="PANTHER" id="PTHR21717:SF70">
    <property type="entry name" value="TELOMERE REPEAT-BINDING PROTEIN 2-RELATED"/>
    <property type="match status" value="1"/>
</dbReference>
<dbReference type="OrthoDB" id="2020981at2759"/>
<keyword evidence="1" id="KW-0238">DNA-binding</keyword>
<feature type="chain" id="PRO_5029784257" description="Telomere repeat-binding protein 1-6-like ubiquitin-like domain-containing protein" evidence="2">
    <location>
        <begin position="19"/>
        <end position="331"/>
    </location>
</feature>
<reference evidence="4 5" key="1">
    <citation type="journal article" date="2020" name="IScience">
        <title>Genome Sequencing of the Endangered Kingdonia uniflora (Circaeasteraceae, Ranunculales) Reveals Potential Mechanisms of Evolutionary Specialization.</title>
        <authorList>
            <person name="Sun Y."/>
            <person name="Deng T."/>
            <person name="Zhang A."/>
            <person name="Moore M.J."/>
            <person name="Landis J.B."/>
            <person name="Lin N."/>
            <person name="Zhang H."/>
            <person name="Zhang X."/>
            <person name="Huang J."/>
            <person name="Zhang X."/>
            <person name="Sun H."/>
            <person name="Wang H."/>
        </authorList>
    </citation>
    <scope>NUCLEOTIDE SEQUENCE [LARGE SCALE GENOMIC DNA]</scope>
    <source>
        <strain evidence="4">TB1705</strain>
        <tissue evidence="4">Leaf</tissue>
    </source>
</reference>
<comment type="caution">
    <text evidence="4">The sequence shown here is derived from an EMBL/GenBank/DDBJ whole genome shotgun (WGS) entry which is preliminary data.</text>
</comment>
<evidence type="ECO:0000313" key="4">
    <source>
        <dbReference type="EMBL" id="KAF6143143.1"/>
    </source>
</evidence>